<name>A0ABY4RQI5_9BACL</name>
<gene>
    <name evidence="1" type="ORF">SK3146_03273</name>
</gene>
<proteinExistence type="predicted"/>
<evidence type="ECO:0000313" key="2">
    <source>
        <dbReference type="Proteomes" id="UP001057134"/>
    </source>
</evidence>
<evidence type="ECO:0000313" key="1">
    <source>
        <dbReference type="EMBL" id="UQZ84041.1"/>
    </source>
</evidence>
<organism evidence="1 2">
    <name type="scientific">Paenibacillus konkukensis</name>
    <dbReference type="NCBI Taxonomy" id="2020716"/>
    <lineage>
        <taxon>Bacteria</taxon>
        <taxon>Bacillati</taxon>
        <taxon>Bacillota</taxon>
        <taxon>Bacilli</taxon>
        <taxon>Bacillales</taxon>
        <taxon>Paenibacillaceae</taxon>
        <taxon>Paenibacillus</taxon>
    </lineage>
</organism>
<reference evidence="1" key="1">
    <citation type="submission" date="2018-02" db="EMBL/GenBank/DDBJ databases">
        <authorList>
            <person name="Kim S.-K."/>
            <person name="Jung H.-I."/>
            <person name="Lee S.-W."/>
        </authorList>
    </citation>
    <scope>NUCLEOTIDE SEQUENCE</scope>
    <source>
        <strain evidence="1">SK3146</strain>
    </source>
</reference>
<dbReference type="EMBL" id="CP027059">
    <property type="protein sequence ID" value="UQZ84041.1"/>
    <property type="molecule type" value="Genomic_DNA"/>
</dbReference>
<reference evidence="1" key="2">
    <citation type="journal article" date="2021" name="J Anim Sci Technol">
        <title>Complete genome sequence of Paenibacillus konkukensis sp. nov. SK3146 as a potential probiotic strain.</title>
        <authorList>
            <person name="Jung H.I."/>
            <person name="Park S."/>
            <person name="Niu K.M."/>
            <person name="Lee S.W."/>
            <person name="Kothari D."/>
            <person name="Yi K.J."/>
            <person name="Kim S.K."/>
        </authorList>
    </citation>
    <scope>NUCLEOTIDE SEQUENCE</scope>
    <source>
        <strain evidence="1">SK3146</strain>
    </source>
</reference>
<dbReference type="Proteomes" id="UP001057134">
    <property type="component" value="Chromosome"/>
</dbReference>
<keyword evidence="2" id="KW-1185">Reference proteome</keyword>
<accession>A0ABY4RQI5</accession>
<sequence length="61" mass="6522">MFVWNEEACFAAAGFSGMYLYGAFFSLGAANCGYSIAADRTGHPSSSYSITVCLVRRVIAI</sequence>
<protein>
    <submittedName>
        <fullName evidence="1">Uncharacterized protein</fullName>
    </submittedName>
</protein>